<organism evidence="1 2">
    <name type="scientific">Portunus trituberculatus</name>
    <name type="common">Swimming crab</name>
    <name type="synonym">Neptunus trituberculatus</name>
    <dbReference type="NCBI Taxonomy" id="210409"/>
    <lineage>
        <taxon>Eukaryota</taxon>
        <taxon>Metazoa</taxon>
        <taxon>Ecdysozoa</taxon>
        <taxon>Arthropoda</taxon>
        <taxon>Crustacea</taxon>
        <taxon>Multicrustacea</taxon>
        <taxon>Malacostraca</taxon>
        <taxon>Eumalacostraca</taxon>
        <taxon>Eucarida</taxon>
        <taxon>Decapoda</taxon>
        <taxon>Pleocyemata</taxon>
        <taxon>Brachyura</taxon>
        <taxon>Eubrachyura</taxon>
        <taxon>Portunoidea</taxon>
        <taxon>Portunidae</taxon>
        <taxon>Portuninae</taxon>
        <taxon>Portunus</taxon>
    </lineage>
</organism>
<accession>A0A5B7JGJ7</accession>
<evidence type="ECO:0000313" key="1">
    <source>
        <dbReference type="EMBL" id="MPC94029.1"/>
    </source>
</evidence>
<proteinExistence type="predicted"/>
<protein>
    <submittedName>
        <fullName evidence="1">Uncharacterized protein</fullName>
    </submittedName>
</protein>
<comment type="caution">
    <text evidence="1">The sequence shown here is derived from an EMBL/GenBank/DDBJ whole genome shotgun (WGS) entry which is preliminary data.</text>
</comment>
<dbReference type="Proteomes" id="UP000324222">
    <property type="component" value="Unassembled WGS sequence"/>
</dbReference>
<dbReference type="EMBL" id="VSRR010097025">
    <property type="protein sequence ID" value="MPC94029.1"/>
    <property type="molecule type" value="Genomic_DNA"/>
</dbReference>
<reference evidence="1 2" key="1">
    <citation type="submission" date="2019-05" db="EMBL/GenBank/DDBJ databases">
        <title>Another draft genome of Portunus trituberculatus and its Hox gene families provides insights of decapod evolution.</title>
        <authorList>
            <person name="Jeong J.-H."/>
            <person name="Song I."/>
            <person name="Kim S."/>
            <person name="Choi T."/>
            <person name="Kim D."/>
            <person name="Ryu S."/>
            <person name="Kim W."/>
        </authorList>
    </citation>
    <scope>NUCLEOTIDE SEQUENCE [LARGE SCALE GENOMIC DNA]</scope>
    <source>
        <tissue evidence="1">Muscle</tissue>
    </source>
</reference>
<sequence>MTFCLHASRSGNYTGVKVRSGNAGERGYIRKAAVVRVEVGGAGEGEQENAWSRREKHCERI</sequence>
<evidence type="ECO:0000313" key="2">
    <source>
        <dbReference type="Proteomes" id="UP000324222"/>
    </source>
</evidence>
<dbReference type="AlphaFoldDB" id="A0A5B7JGJ7"/>
<name>A0A5B7JGJ7_PORTR</name>
<gene>
    <name evidence="1" type="ORF">E2C01_089180</name>
</gene>
<keyword evidence="2" id="KW-1185">Reference proteome</keyword>